<name>A0A2T1DBS1_9CYAN</name>
<evidence type="ECO:0000256" key="2">
    <source>
        <dbReference type="ARBA" id="ARBA00022692"/>
    </source>
</evidence>
<keyword evidence="2 5" id="KW-0812">Transmembrane</keyword>
<dbReference type="STRING" id="1920490.GCA_001895925_04245"/>
<accession>A0A2T1DBS1</accession>
<dbReference type="RefSeq" id="WP_073070367.1">
    <property type="nucleotide sequence ID" value="NZ_MPPI01000007.1"/>
</dbReference>
<dbReference type="GO" id="GO:0016020">
    <property type="term" value="C:membrane"/>
    <property type="evidence" value="ECO:0007669"/>
    <property type="project" value="UniProtKB-SubCell"/>
</dbReference>
<evidence type="ECO:0000256" key="3">
    <source>
        <dbReference type="ARBA" id="ARBA00022989"/>
    </source>
</evidence>
<evidence type="ECO:0000256" key="1">
    <source>
        <dbReference type="ARBA" id="ARBA00004141"/>
    </source>
</evidence>
<evidence type="ECO:0000259" key="6">
    <source>
        <dbReference type="Pfam" id="PF04893"/>
    </source>
</evidence>
<keyword evidence="4 5" id="KW-0472">Membrane</keyword>
<dbReference type="InterPro" id="IPR006977">
    <property type="entry name" value="Yip1_dom"/>
</dbReference>
<feature type="transmembrane region" description="Helical" evidence="5">
    <location>
        <begin position="134"/>
        <end position="152"/>
    </location>
</feature>
<proteinExistence type="predicted"/>
<sequence length="189" mass="21046">MRHQASQPGFWRTLTNALLLKADFYENAHNTPKNHRLALTIVLLAAVSHTLGSAVILLINRAPVQVLFVALLFDGLSIVVGYYFWTFTIWKVGQWLKPIDPSYSDLLSPIGFAYAPQVLNFLTLIPLLGRPIQFVLAVWSLLAVIVAVRQALDIRTRQAAFICLVGFPIIQGAIGLIQILGQRVVDWTT</sequence>
<comment type="caution">
    <text evidence="7">The sequence shown here is derived from an EMBL/GenBank/DDBJ whole genome shotgun (WGS) entry which is preliminary data.</text>
</comment>
<evidence type="ECO:0000256" key="5">
    <source>
        <dbReference type="SAM" id="Phobius"/>
    </source>
</evidence>
<reference evidence="7 8" key="2">
    <citation type="submission" date="2018-03" db="EMBL/GenBank/DDBJ databases">
        <title>The ancient ancestry and fast evolution of plastids.</title>
        <authorList>
            <person name="Moore K.R."/>
            <person name="Magnabosco C."/>
            <person name="Momper L."/>
            <person name="Gold D.A."/>
            <person name="Bosak T."/>
            <person name="Fournier G.P."/>
        </authorList>
    </citation>
    <scope>NUCLEOTIDE SEQUENCE [LARGE SCALE GENOMIC DNA]</scope>
    <source>
        <strain evidence="7 8">ULC007</strain>
    </source>
</reference>
<feature type="domain" description="Yip1" evidence="6">
    <location>
        <begin position="23"/>
        <end position="176"/>
    </location>
</feature>
<dbReference type="Proteomes" id="UP000238634">
    <property type="component" value="Unassembled WGS sequence"/>
</dbReference>
<dbReference type="EMBL" id="PVWG01000022">
    <property type="protein sequence ID" value="PSB17940.1"/>
    <property type="molecule type" value="Genomic_DNA"/>
</dbReference>
<reference evidence="7 8" key="1">
    <citation type="submission" date="2018-02" db="EMBL/GenBank/DDBJ databases">
        <authorList>
            <person name="Cohen D.B."/>
            <person name="Kent A.D."/>
        </authorList>
    </citation>
    <scope>NUCLEOTIDE SEQUENCE [LARGE SCALE GENOMIC DNA]</scope>
    <source>
        <strain evidence="7 8">ULC007</strain>
    </source>
</reference>
<evidence type="ECO:0000313" key="7">
    <source>
        <dbReference type="EMBL" id="PSB17940.1"/>
    </source>
</evidence>
<comment type="subcellular location">
    <subcellularLocation>
        <location evidence="1">Membrane</location>
        <topology evidence="1">Multi-pass membrane protein</topology>
    </subcellularLocation>
</comment>
<feature type="transmembrane region" description="Helical" evidence="5">
    <location>
        <begin position="37"/>
        <end position="59"/>
    </location>
</feature>
<dbReference type="Pfam" id="PF04893">
    <property type="entry name" value="Yip1"/>
    <property type="match status" value="1"/>
</dbReference>
<evidence type="ECO:0000313" key="8">
    <source>
        <dbReference type="Proteomes" id="UP000238634"/>
    </source>
</evidence>
<keyword evidence="3 5" id="KW-1133">Transmembrane helix</keyword>
<keyword evidence="8" id="KW-1185">Reference proteome</keyword>
<evidence type="ECO:0000256" key="4">
    <source>
        <dbReference type="ARBA" id="ARBA00023136"/>
    </source>
</evidence>
<protein>
    <recommendedName>
        <fullName evidence="6">Yip1 domain-containing protein</fullName>
    </recommendedName>
</protein>
<feature type="transmembrane region" description="Helical" evidence="5">
    <location>
        <begin position="159"/>
        <end position="180"/>
    </location>
</feature>
<organism evidence="7 8">
    <name type="scientific">Phormidesmis priestleyi ULC007</name>
    <dbReference type="NCBI Taxonomy" id="1920490"/>
    <lineage>
        <taxon>Bacteria</taxon>
        <taxon>Bacillati</taxon>
        <taxon>Cyanobacteriota</taxon>
        <taxon>Cyanophyceae</taxon>
        <taxon>Leptolyngbyales</taxon>
        <taxon>Leptolyngbyaceae</taxon>
        <taxon>Phormidesmis</taxon>
    </lineage>
</organism>
<gene>
    <name evidence="7" type="ORF">C7B65_17240</name>
</gene>
<dbReference type="OrthoDB" id="565087at2"/>
<feature type="transmembrane region" description="Helical" evidence="5">
    <location>
        <begin position="65"/>
        <end position="85"/>
    </location>
</feature>
<dbReference type="AlphaFoldDB" id="A0A2T1DBS1"/>